<dbReference type="InterPro" id="IPR016186">
    <property type="entry name" value="C-type_lectin-like/link_sf"/>
</dbReference>
<dbReference type="InParanoid" id="A0A6P8HJ57"/>
<dbReference type="Gene3D" id="2.10.25.10">
    <property type="entry name" value="Laminin"/>
    <property type="match status" value="2"/>
</dbReference>
<keyword evidence="4 5" id="KW-1015">Disulfide bond</keyword>
<dbReference type="Pfam" id="PF00059">
    <property type="entry name" value="Lectin_C"/>
    <property type="match status" value="1"/>
</dbReference>
<feature type="disulfide bond" evidence="5">
    <location>
        <begin position="133"/>
        <end position="142"/>
    </location>
</feature>
<dbReference type="PROSITE" id="PS50026">
    <property type="entry name" value="EGF_3"/>
    <property type="match status" value="2"/>
</dbReference>
<dbReference type="SUPFAM" id="SSF57196">
    <property type="entry name" value="EGF/Laminin"/>
    <property type="match status" value="2"/>
</dbReference>
<feature type="disulfide bond" evidence="5">
    <location>
        <begin position="93"/>
        <end position="102"/>
    </location>
</feature>
<feature type="disulfide bond" evidence="5">
    <location>
        <begin position="114"/>
        <end position="131"/>
    </location>
</feature>
<dbReference type="InterPro" id="IPR001304">
    <property type="entry name" value="C-type_lectin-like"/>
</dbReference>
<dbReference type="GeneID" id="116293164"/>
<dbReference type="InterPro" id="IPR001881">
    <property type="entry name" value="EGF-like_Ca-bd_dom"/>
</dbReference>
<feature type="chain" id="PRO_5027833511" evidence="6">
    <location>
        <begin position="22"/>
        <end position="256"/>
    </location>
</feature>
<sequence>MKLFLLNPITVLLWLVHYSTSNILDDVKNGKEFEEIKFHILPVSVDKYANKEGLKRDANYIHYSIKNPCEEGPCPNFTVCTVQGNTQNYNCLCKRGFTGEKCEIEIDYCKSSPCLHGASCVTDLDHDRFVCICVDGYLGNVCQKRYHKDRMSAYDAARTICQGLGSDLPTINSAEENELVRLLVLKVGWMWIGLHDPTNSNNANNFKWINGIPVNYTNWHENVNNEVGGCGYMDGDGLWHIHNCAWGNGVGCFLNW</sequence>
<dbReference type="AlphaFoldDB" id="A0A6P8HJ57"/>
<dbReference type="Pfam" id="PF00008">
    <property type="entry name" value="EGF"/>
    <property type="match status" value="1"/>
</dbReference>
<keyword evidence="3" id="KW-0677">Repeat</keyword>
<dbReference type="InterPro" id="IPR051022">
    <property type="entry name" value="Notch_Cell-Fate_Det"/>
</dbReference>
<organism evidence="9 10">
    <name type="scientific">Actinia tenebrosa</name>
    <name type="common">Australian red waratah sea anemone</name>
    <dbReference type="NCBI Taxonomy" id="6105"/>
    <lineage>
        <taxon>Eukaryota</taxon>
        <taxon>Metazoa</taxon>
        <taxon>Cnidaria</taxon>
        <taxon>Anthozoa</taxon>
        <taxon>Hexacorallia</taxon>
        <taxon>Actiniaria</taxon>
        <taxon>Actiniidae</taxon>
        <taxon>Actinia</taxon>
    </lineage>
</organism>
<dbReference type="SMART" id="SM00181">
    <property type="entry name" value="EGF"/>
    <property type="match status" value="2"/>
</dbReference>
<name>A0A6P8HJ57_ACTTE</name>
<reference evidence="10" key="1">
    <citation type="submission" date="2025-08" db="UniProtKB">
        <authorList>
            <consortium name="RefSeq"/>
        </authorList>
    </citation>
    <scope>IDENTIFICATION</scope>
    <source>
        <tissue evidence="10">Tentacle</tissue>
    </source>
</reference>
<feature type="signal peptide" evidence="6">
    <location>
        <begin position="1"/>
        <end position="21"/>
    </location>
</feature>
<feature type="disulfide bond" evidence="5">
    <location>
        <begin position="74"/>
        <end position="91"/>
    </location>
</feature>
<protein>
    <submittedName>
        <fullName evidence="10">Neurocan core protein-like</fullName>
    </submittedName>
</protein>
<feature type="domain" description="C-type lectin" evidence="8">
    <location>
        <begin position="138"/>
        <end position="253"/>
    </location>
</feature>
<evidence type="ECO:0000256" key="1">
    <source>
        <dbReference type="ARBA" id="ARBA00006373"/>
    </source>
</evidence>
<feature type="domain" description="EGF-like" evidence="7">
    <location>
        <begin position="65"/>
        <end position="103"/>
    </location>
</feature>
<dbReference type="PROSITE" id="PS50041">
    <property type="entry name" value="C_TYPE_LECTIN_2"/>
    <property type="match status" value="1"/>
</dbReference>
<dbReference type="OrthoDB" id="441660at2759"/>
<evidence type="ECO:0000313" key="10">
    <source>
        <dbReference type="RefSeq" id="XP_031556419.1"/>
    </source>
</evidence>
<dbReference type="GO" id="GO:0005509">
    <property type="term" value="F:calcium ion binding"/>
    <property type="evidence" value="ECO:0007669"/>
    <property type="project" value="InterPro"/>
</dbReference>
<keyword evidence="9" id="KW-1185">Reference proteome</keyword>
<dbReference type="CDD" id="cd00054">
    <property type="entry name" value="EGF_CA"/>
    <property type="match status" value="1"/>
</dbReference>
<evidence type="ECO:0000256" key="3">
    <source>
        <dbReference type="ARBA" id="ARBA00022737"/>
    </source>
</evidence>
<evidence type="ECO:0000313" key="9">
    <source>
        <dbReference type="Proteomes" id="UP000515163"/>
    </source>
</evidence>
<evidence type="ECO:0000259" key="8">
    <source>
        <dbReference type="PROSITE" id="PS50041"/>
    </source>
</evidence>
<dbReference type="CDD" id="cd00037">
    <property type="entry name" value="CLECT"/>
    <property type="match status" value="1"/>
</dbReference>
<dbReference type="PANTHER" id="PTHR24049">
    <property type="entry name" value="CRUMBS FAMILY MEMBER"/>
    <property type="match status" value="1"/>
</dbReference>
<dbReference type="KEGG" id="aten:116293164"/>
<dbReference type="PROSITE" id="PS00022">
    <property type="entry name" value="EGF_1"/>
    <property type="match status" value="2"/>
</dbReference>
<dbReference type="SUPFAM" id="SSF56436">
    <property type="entry name" value="C-type lectin-like"/>
    <property type="match status" value="1"/>
</dbReference>
<evidence type="ECO:0000256" key="6">
    <source>
        <dbReference type="SAM" id="SignalP"/>
    </source>
</evidence>
<evidence type="ECO:0000256" key="4">
    <source>
        <dbReference type="ARBA" id="ARBA00023157"/>
    </source>
</evidence>
<proteinExistence type="inferred from homology"/>
<gene>
    <name evidence="10" type="primary">LOC116293164</name>
</gene>
<dbReference type="SMART" id="SM00034">
    <property type="entry name" value="CLECT"/>
    <property type="match status" value="1"/>
</dbReference>
<comment type="caution">
    <text evidence="5">Lacks conserved residue(s) required for the propagation of feature annotation.</text>
</comment>
<accession>A0A6P8HJ57</accession>
<dbReference type="RefSeq" id="XP_031556419.1">
    <property type="nucleotide sequence ID" value="XM_031700559.1"/>
</dbReference>
<keyword evidence="6" id="KW-0732">Signal</keyword>
<dbReference type="InterPro" id="IPR000742">
    <property type="entry name" value="EGF"/>
</dbReference>
<dbReference type="Gene3D" id="3.10.100.10">
    <property type="entry name" value="Mannose-Binding Protein A, subunit A"/>
    <property type="match status" value="1"/>
</dbReference>
<feature type="domain" description="EGF-like" evidence="7">
    <location>
        <begin position="105"/>
        <end position="143"/>
    </location>
</feature>
<comment type="similarity">
    <text evidence="1">Belongs to the EGF domain peptide family.</text>
</comment>
<evidence type="ECO:0000259" key="7">
    <source>
        <dbReference type="PROSITE" id="PS50026"/>
    </source>
</evidence>
<dbReference type="InterPro" id="IPR016187">
    <property type="entry name" value="CTDL_fold"/>
</dbReference>
<evidence type="ECO:0000256" key="5">
    <source>
        <dbReference type="PROSITE-ProRule" id="PRU00076"/>
    </source>
</evidence>
<keyword evidence="2 5" id="KW-0245">EGF-like domain</keyword>
<dbReference type="Proteomes" id="UP000515163">
    <property type="component" value="Unplaced"/>
</dbReference>
<dbReference type="SMART" id="SM00179">
    <property type="entry name" value="EGF_CA"/>
    <property type="match status" value="1"/>
</dbReference>
<dbReference type="PROSITE" id="PS01186">
    <property type="entry name" value="EGF_2"/>
    <property type="match status" value="2"/>
</dbReference>
<evidence type="ECO:0000256" key="2">
    <source>
        <dbReference type="ARBA" id="ARBA00022536"/>
    </source>
</evidence>